<organism evidence="1 3">
    <name type="scientific">Sulfodiicoccus acidiphilus</name>
    <dbReference type="NCBI Taxonomy" id="1670455"/>
    <lineage>
        <taxon>Archaea</taxon>
        <taxon>Thermoproteota</taxon>
        <taxon>Thermoprotei</taxon>
        <taxon>Sulfolobales</taxon>
        <taxon>Sulfolobaceae</taxon>
        <taxon>Sulfodiicoccus</taxon>
    </lineage>
</organism>
<reference evidence="2" key="1">
    <citation type="journal article" date="2014" name="Int. J. Syst. Evol. Microbiol.">
        <title>Complete genome sequence of Corynebacterium casei LMG S-19264T (=DSM 44701T), isolated from a smear-ripened cheese.</title>
        <authorList>
            <consortium name="US DOE Joint Genome Institute (JGI-PGF)"/>
            <person name="Walter F."/>
            <person name="Albersmeier A."/>
            <person name="Kalinowski J."/>
            <person name="Ruckert C."/>
        </authorList>
    </citation>
    <scope>NUCLEOTIDE SEQUENCE</scope>
    <source>
        <strain evidence="2">JCM 31740</strain>
    </source>
</reference>
<reference evidence="2" key="4">
    <citation type="submission" date="2020-09" db="EMBL/GenBank/DDBJ databases">
        <authorList>
            <person name="Sun Q."/>
            <person name="Ohkuma M."/>
        </authorList>
    </citation>
    <scope>NUCLEOTIDE SEQUENCE</scope>
    <source>
        <strain evidence="2">JCM 31740</strain>
    </source>
</reference>
<accession>A0A348B4Q4</accession>
<evidence type="ECO:0000313" key="2">
    <source>
        <dbReference type="EMBL" id="GGU01204.1"/>
    </source>
</evidence>
<evidence type="ECO:0000313" key="1">
    <source>
        <dbReference type="EMBL" id="BBD73156.1"/>
    </source>
</evidence>
<dbReference type="Proteomes" id="UP000276741">
    <property type="component" value="Chromosome"/>
</dbReference>
<protein>
    <submittedName>
        <fullName evidence="1">Uncharacterized protein</fullName>
    </submittedName>
</protein>
<dbReference type="EMBL" id="BMQS01000019">
    <property type="protein sequence ID" value="GGU01204.1"/>
    <property type="molecule type" value="Genomic_DNA"/>
</dbReference>
<proteinExistence type="predicted"/>
<sequence>MCELVLNFGTPFLCKFLASNLNSIEDLWQKRLKGKHTSIYYHMIVKITVKHPIMRDGTRVFWMEAKDMEDAMRQVRGLPIERMEVVG</sequence>
<dbReference type="KEGG" id="sacd:HS1genome_1545"/>
<evidence type="ECO:0000313" key="3">
    <source>
        <dbReference type="Proteomes" id="UP000276741"/>
    </source>
</evidence>
<dbReference type="EMBL" id="AP018553">
    <property type="protein sequence ID" value="BBD73156.1"/>
    <property type="molecule type" value="Genomic_DNA"/>
</dbReference>
<keyword evidence="3" id="KW-1185">Reference proteome</keyword>
<dbReference type="Proteomes" id="UP000616143">
    <property type="component" value="Unassembled WGS sequence"/>
</dbReference>
<gene>
    <name evidence="2" type="ORF">GCM10007116_17940</name>
    <name evidence="1" type="ORF">HS1genome_1545</name>
</gene>
<reference evidence="1" key="3">
    <citation type="journal article" date="2019" name="BMC Res. Notes">
        <title>Complete genome sequence of the Sulfodiicoccus acidiphilus strain HS-1T, the first crenarchaeon that lacks polB3, isolated from an acidic hot spring in Ohwaku-dani, Hakone, Japan.</title>
        <authorList>
            <person name="Sakai H.D."/>
            <person name="Kurosawa N."/>
        </authorList>
    </citation>
    <scope>NUCLEOTIDE SEQUENCE</scope>
    <source>
        <strain evidence="1">HS-1</strain>
    </source>
</reference>
<name>A0A348B4Q4_9CREN</name>
<dbReference type="AlphaFoldDB" id="A0A348B4Q4"/>
<reference evidence="3" key="2">
    <citation type="submission" date="2018-04" db="EMBL/GenBank/DDBJ databases">
        <title>Complete genome sequence of Sulfodiicoccus acidiphilus strain HS-1.</title>
        <authorList>
            <person name="Sakai H.D."/>
            <person name="Kurosawa N."/>
        </authorList>
    </citation>
    <scope>NUCLEOTIDE SEQUENCE [LARGE SCALE GENOMIC DNA]</scope>
    <source>
        <strain evidence="3">HS-1</strain>
    </source>
</reference>